<dbReference type="GO" id="GO:0005737">
    <property type="term" value="C:cytoplasm"/>
    <property type="evidence" value="ECO:0007669"/>
    <property type="project" value="UniProtKB-SubCell"/>
</dbReference>
<feature type="coiled-coil region" evidence="5">
    <location>
        <begin position="397"/>
        <end position="424"/>
    </location>
</feature>
<dbReference type="InterPro" id="IPR008532">
    <property type="entry name" value="NFACT_RNA-bd"/>
</dbReference>
<dbReference type="InterPro" id="IPR051608">
    <property type="entry name" value="RQC_Subunit_NEMF"/>
</dbReference>
<dbReference type="GO" id="GO:1990112">
    <property type="term" value="C:RQC complex"/>
    <property type="evidence" value="ECO:0007669"/>
    <property type="project" value="TreeGrafter"/>
</dbReference>
<keyword evidence="9" id="KW-1185">Reference proteome</keyword>
<dbReference type="PANTHER" id="PTHR15239">
    <property type="entry name" value="NUCLEAR EXPORT MEDIATOR FACTOR NEMF"/>
    <property type="match status" value="1"/>
</dbReference>
<dbReference type="InterPro" id="IPR021846">
    <property type="entry name" value="NFACT-C"/>
</dbReference>
<protein>
    <recommendedName>
        <fullName evidence="10">NFACT RNA-binding domain-containing protein</fullName>
    </recommendedName>
</protein>
<organism evidence="8 9">
    <name type="scientific">Nematocida parisii (strain ERTm3)</name>
    <name type="common">Nematode killer fungus</name>
    <dbReference type="NCBI Taxonomy" id="935791"/>
    <lineage>
        <taxon>Eukaryota</taxon>
        <taxon>Fungi</taxon>
        <taxon>Fungi incertae sedis</taxon>
        <taxon>Microsporidia</taxon>
        <taxon>Nematocida</taxon>
    </lineage>
</organism>
<comment type="subcellular location">
    <subcellularLocation>
        <location evidence="1">Cytoplasm</location>
    </subcellularLocation>
</comment>
<dbReference type="Proteomes" id="UP000002872">
    <property type="component" value="Unassembled WGS sequence"/>
</dbReference>
<dbReference type="Gene3D" id="2.30.310.10">
    <property type="entry name" value="ibrinogen binding protein from staphylococcus aureus domain"/>
    <property type="match status" value="1"/>
</dbReference>
<proteinExistence type="inferred from homology"/>
<dbReference type="STRING" id="935791.I3EES9"/>
<evidence type="ECO:0000256" key="1">
    <source>
        <dbReference type="ARBA" id="ARBA00004496"/>
    </source>
</evidence>
<accession>I3EES9</accession>
<evidence type="ECO:0000313" key="9">
    <source>
        <dbReference type="Proteomes" id="UP000002872"/>
    </source>
</evidence>
<dbReference type="PANTHER" id="PTHR15239:SF6">
    <property type="entry name" value="RIBOSOME QUALITY CONTROL COMPLEX SUBUNIT NEMF"/>
    <property type="match status" value="1"/>
</dbReference>
<dbReference type="Pfam" id="PF05670">
    <property type="entry name" value="NFACT-R_1"/>
    <property type="match status" value="1"/>
</dbReference>
<evidence type="ECO:0000256" key="2">
    <source>
        <dbReference type="ARBA" id="ARBA00008318"/>
    </source>
</evidence>
<evidence type="ECO:0000256" key="4">
    <source>
        <dbReference type="ARBA" id="ARBA00023054"/>
    </source>
</evidence>
<evidence type="ECO:0000256" key="5">
    <source>
        <dbReference type="SAM" id="Coils"/>
    </source>
</evidence>
<evidence type="ECO:0000259" key="6">
    <source>
        <dbReference type="Pfam" id="PF05670"/>
    </source>
</evidence>
<feature type="domain" description="NFACT protein C-terminal" evidence="7">
    <location>
        <begin position="584"/>
        <end position="660"/>
    </location>
</feature>
<dbReference type="FunCoup" id="I3EES9">
    <property type="interactions" value="138"/>
</dbReference>
<dbReference type="OMA" id="MVYGKRN"/>
<dbReference type="GO" id="GO:0043023">
    <property type="term" value="F:ribosomal large subunit binding"/>
    <property type="evidence" value="ECO:0007669"/>
    <property type="project" value="TreeGrafter"/>
</dbReference>
<evidence type="ECO:0000256" key="3">
    <source>
        <dbReference type="ARBA" id="ARBA00022490"/>
    </source>
</evidence>
<feature type="domain" description="NFACT RNA-binding" evidence="6">
    <location>
        <begin position="447"/>
        <end position="553"/>
    </location>
</feature>
<comment type="similarity">
    <text evidence="2">Belongs to the NEMF family.</text>
</comment>
<evidence type="ECO:0008006" key="10">
    <source>
        <dbReference type="Google" id="ProtNLM"/>
    </source>
</evidence>
<dbReference type="VEuPathDB" id="MicrosporidiaDB:NEQG_02273"/>
<dbReference type="OrthoDB" id="2187858at2759"/>
<dbReference type="GO" id="GO:0072344">
    <property type="term" value="P:rescue of stalled ribosome"/>
    <property type="evidence" value="ECO:0007669"/>
    <property type="project" value="TreeGrafter"/>
</dbReference>
<name>I3EES9_NEMP3</name>
<dbReference type="InParanoid" id="I3EES9"/>
<dbReference type="GO" id="GO:1990116">
    <property type="term" value="P:ribosome-associated ubiquitin-dependent protein catabolic process"/>
    <property type="evidence" value="ECO:0007669"/>
    <property type="project" value="TreeGrafter"/>
</dbReference>
<sequence>MKGRLSWLDIRAGVNELEKINGCHIKTVYSTSKKAILIKFSNKEQLLIDPPSKFHLTHKNYEKVNLTPLALYLRREISNYRVEKVTQLGFDRIAVIKIRSGKGCRLLIIEMYANGNIILTDEELNIINLLRPVEHLGVVKEGQYLINQPELVLDIARFNYVKGDTLKKKISNFLSLSGRVVDDVIAEMTEVFEKELGMNRPLLLSDIEKELENNSPEFIKVFTSFFSEIFNKLTSVGNYGVVYYDGEKPTMFSAWKEKHPQPGQKIKEFDGFGSAMDAAFAVQEITETASQKKHRKIREAQERDLHKKIDEMTILKTKAELLSENQAEVKNVISVIEAAHAASLSEKEFERFKESEKDKNPTAKIIKKANFGKKTVDLIIDKQLVTIDYTASIFEQINALYQKAKKIEEKLKKTRVALEESRTKEIEVTKRIEKIEKIDRNVFWFEKFRWLITKDSDLILAGRDSKQNEILVKKHLLDTDYYFHADVRGGSSVIVGENATVHTKEVAAAMALHLSKAWENSTITEVYCVRGEQVSKTAPAGEYLTHGSFMITGKKEFYHPTKLEYGFSIMYKLKDKEIEISDDNRQVSGFTANPASEEEIEFAIPVMGPYKYLEGKKCRLLPGSAKKGMIIKELLAIAEQERPASFKKYIRNITDKEMELTVIGNSKLSHAEILKRGEKSLFARKTKTKKNKNKKTPDSD</sequence>
<dbReference type="AlphaFoldDB" id="I3EES9"/>
<dbReference type="Pfam" id="PF11923">
    <property type="entry name" value="NFACT-C"/>
    <property type="match status" value="1"/>
</dbReference>
<gene>
    <name evidence="8" type="ORF">NEQG_02273</name>
</gene>
<dbReference type="EMBL" id="GL870881">
    <property type="protein sequence ID" value="EIJ87726.1"/>
    <property type="molecule type" value="Genomic_DNA"/>
</dbReference>
<evidence type="ECO:0000259" key="7">
    <source>
        <dbReference type="Pfam" id="PF11923"/>
    </source>
</evidence>
<keyword evidence="4 5" id="KW-0175">Coiled coil</keyword>
<reference evidence="8" key="1">
    <citation type="submission" date="2011-01" db="EMBL/GenBank/DDBJ databases">
        <title>The Genome Sequence of Nematocida parisii strain ERTm3.</title>
        <authorList>
            <consortium name="The Broad Institute Genome Sequencing Platform"/>
            <consortium name="The Broad Institute Genome Sequencing Center for Infectious Disease"/>
            <person name="Cuomo C."/>
            <person name="Troemel E."/>
            <person name="Young S.K."/>
            <person name="Zeng Q."/>
            <person name="Gargeya S."/>
            <person name="Fitzgerald M."/>
            <person name="Haas B."/>
            <person name="Abouelleil A."/>
            <person name="Alvarado L."/>
            <person name="Arachchi H.M."/>
            <person name="Berlin A."/>
            <person name="Chapman S.B."/>
            <person name="Gearin G."/>
            <person name="Goldberg J."/>
            <person name="Griggs A."/>
            <person name="Gujja S."/>
            <person name="Hansen M."/>
            <person name="Heiman D."/>
            <person name="Howarth C."/>
            <person name="Larimer J."/>
            <person name="Lui A."/>
            <person name="MacDonald P.J.P."/>
            <person name="McCowen C."/>
            <person name="Montmayeur A."/>
            <person name="Murphy C."/>
            <person name="Neiman D."/>
            <person name="Pearson M."/>
            <person name="Priest M."/>
            <person name="Roberts A."/>
            <person name="Saif S."/>
            <person name="Shea T."/>
            <person name="Sisk P."/>
            <person name="Stolte C."/>
            <person name="Sykes S."/>
            <person name="Wortman J."/>
            <person name="Nusbaum C."/>
            <person name="Birren B."/>
        </authorList>
    </citation>
    <scope>NUCLEOTIDE SEQUENCE</scope>
    <source>
        <strain evidence="8">ERTm3</strain>
    </source>
</reference>
<dbReference type="GO" id="GO:0000049">
    <property type="term" value="F:tRNA binding"/>
    <property type="evidence" value="ECO:0007669"/>
    <property type="project" value="TreeGrafter"/>
</dbReference>
<dbReference type="HOGENOM" id="CLU_003612_2_1_1"/>
<keyword evidence="3" id="KW-0963">Cytoplasm</keyword>
<evidence type="ECO:0000313" key="8">
    <source>
        <dbReference type="EMBL" id="EIJ87726.1"/>
    </source>
</evidence>